<feature type="transmembrane region" description="Helical" evidence="1">
    <location>
        <begin position="92"/>
        <end position="111"/>
    </location>
</feature>
<gene>
    <name evidence="2" type="ORF">E4100_07665</name>
</gene>
<feature type="transmembrane region" description="Helical" evidence="1">
    <location>
        <begin position="63"/>
        <end position="85"/>
    </location>
</feature>
<protein>
    <submittedName>
        <fullName evidence="2">Uncharacterized protein</fullName>
    </submittedName>
</protein>
<name>A0A4Z0D4A8_9FIRM</name>
<keyword evidence="1" id="KW-0472">Membrane</keyword>
<keyword evidence="1" id="KW-1133">Transmembrane helix</keyword>
<dbReference type="Proteomes" id="UP000298381">
    <property type="component" value="Unassembled WGS sequence"/>
</dbReference>
<proteinExistence type="predicted"/>
<accession>A0A4Z0D4A8</accession>
<keyword evidence="3" id="KW-1185">Reference proteome</keyword>
<feature type="transmembrane region" description="Helical" evidence="1">
    <location>
        <begin position="117"/>
        <end position="139"/>
    </location>
</feature>
<feature type="transmembrane region" description="Helical" evidence="1">
    <location>
        <begin position="9"/>
        <end position="31"/>
    </location>
</feature>
<dbReference type="AlphaFoldDB" id="A0A4Z0D4A8"/>
<comment type="caution">
    <text evidence="2">The sequence shown here is derived from an EMBL/GenBank/DDBJ whole genome shotgun (WGS) entry which is preliminary data.</text>
</comment>
<evidence type="ECO:0000256" key="1">
    <source>
        <dbReference type="SAM" id="Phobius"/>
    </source>
</evidence>
<evidence type="ECO:0000313" key="2">
    <source>
        <dbReference type="EMBL" id="TFZ39686.1"/>
    </source>
</evidence>
<organism evidence="2 3">
    <name type="scientific">Soehngenia longivitae</name>
    <dbReference type="NCBI Taxonomy" id="2562294"/>
    <lineage>
        <taxon>Bacteria</taxon>
        <taxon>Bacillati</taxon>
        <taxon>Bacillota</taxon>
        <taxon>Tissierellia</taxon>
        <taxon>Tissierellales</taxon>
        <taxon>Tissierellaceae</taxon>
        <taxon>Soehngenia</taxon>
    </lineage>
</organism>
<keyword evidence="1" id="KW-0812">Transmembrane</keyword>
<reference evidence="2 3" key="1">
    <citation type="submission" date="2019-03" db="EMBL/GenBank/DDBJ databases">
        <title>Draft genome sequence data and analysis of a Fermenting Bacterium, Soehngenia longevitae strain 1933PT, isolated from petroleum reservoir in Azerbaijan.</title>
        <authorList>
            <person name="Grouzdev D.S."/>
            <person name="Bidzhieva S.K."/>
            <person name="Sokolova D.S."/>
            <person name="Tourova T.P."/>
            <person name="Poltaraus A.B."/>
            <person name="Nazina T.N."/>
        </authorList>
    </citation>
    <scope>NUCLEOTIDE SEQUENCE [LARGE SCALE GENOMIC DNA]</scope>
    <source>
        <strain evidence="2 3">1933P</strain>
    </source>
</reference>
<sequence length="144" mass="16749">MKHISNKHFYVLVILCSVIILLSSMELMIIIKDSTIFNKWVLTNNLTQYPIEDTFVEYLNANLISYALRIIFPVALGISAFLTLTKFYINKILVYVFLLFEVGGLAFTAIQRNFNSIFYFLILAVYVVLIIYTYIFIALKEDYS</sequence>
<dbReference type="RefSeq" id="WP_135271454.1">
    <property type="nucleotide sequence ID" value="NZ_SRIB01000010.1"/>
</dbReference>
<evidence type="ECO:0000313" key="3">
    <source>
        <dbReference type="Proteomes" id="UP000298381"/>
    </source>
</evidence>
<dbReference type="EMBL" id="SRIB01000010">
    <property type="protein sequence ID" value="TFZ39686.1"/>
    <property type="molecule type" value="Genomic_DNA"/>
</dbReference>